<comment type="caution">
    <text evidence="2">The sequence shown here is derived from an EMBL/GenBank/DDBJ whole genome shotgun (WGS) entry which is preliminary data.</text>
</comment>
<accession>A0A7Y0PQL6</accession>
<protein>
    <submittedName>
        <fullName evidence="2">TIGR02206 family membrane protein</fullName>
    </submittedName>
</protein>
<evidence type="ECO:0000313" key="2">
    <source>
        <dbReference type="EMBL" id="NMO79669.1"/>
    </source>
</evidence>
<feature type="transmembrane region" description="Helical" evidence="1">
    <location>
        <begin position="163"/>
        <end position="180"/>
    </location>
</feature>
<dbReference type="AlphaFoldDB" id="A0A7Y0PQL6"/>
<dbReference type="RefSeq" id="WP_169189374.1">
    <property type="nucleotide sequence ID" value="NZ_JABBPK010000001.1"/>
</dbReference>
<evidence type="ECO:0000313" key="3">
    <source>
        <dbReference type="Proteomes" id="UP000588491"/>
    </source>
</evidence>
<feature type="transmembrane region" description="Helical" evidence="1">
    <location>
        <begin position="133"/>
        <end position="151"/>
    </location>
</feature>
<keyword evidence="1" id="KW-0472">Membrane</keyword>
<gene>
    <name evidence="2" type="ORF">HHU08_22325</name>
</gene>
<evidence type="ECO:0000256" key="1">
    <source>
        <dbReference type="SAM" id="Phobius"/>
    </source>
</evidence>
<feature type="transmembrane region" description="Helical" evidence="1">
    <location>
        <begin position="207"/>
        <end position="229"/>
    </location>
</feature>
<keyword evidence="1" id="KW-1133">Transmembrane helix</keyword>
<feature type="transmembrane region" description="Helical" evidence="1">
    <location>
        <begin position="12"/>
        <end position="36"/>
    </location>
</feature>
<name>A0A7Y0PQL6_9BACI</name>
<dbReference type="InterPro" id="IPR011737">
    <property type="entry name" value="CHP02206_TP0381"/>
</dbReference>
<dbReference type="Pfam" id="PF14808">
    <property type="entry name" value="TMEM164"/>
    <property type="match status" value="1"/>
</dbReference>
<feature type="transmembrane region" description="Helical" evidence="1">
    <location>
        <begin position="73"/>
        <end position="95"/>
    </location>
</feature>
<organism evidence="2 3">
    <name type="scientific">Niallia alba</name>
    <dbReference type="NCBI Taxonomy" id="2729105"/>
    <lineage>
        <taxon>Bacteria</taxon>
        <taxon>Bacillati</taxon>
        <taxon>Bacillota</taxon>
        <taxon>Bacilli</taxon>
        <taxon>Bacillales</taxon>
        <taxon>Bacillaceae</taxon>
        <taxon>Niallia</taxon>
    </lineage>
</organism>
<sequence>MKGWYGHLDNDFPFELFSVSHLVMIGILITGGVLLAVFRNAIENRSGIVRFVFFLLLLGLEAMYHYWMYKDRLWNATFMLPFHLCSISLVLCLLLLITKWELVFQVVYFIGIIGALMAIVTPELFFGYPHFRYFHFFVTHILIIWTCLYFVLVHQYKPTKKGLFLSFAFLNSCAGLAWMVNKYTGGNYMFLASKPANGSLFDYLGPYPYYVFVLEVVALLLFLALLIPFRWKRGQQRRKGAL</sequence>
<dbReference type="EMBL" id="JABBPK010000001">
    <property type="protein sequence ID" value="NMO79669.1"/>
    <property type="molecule type" value="Genomic_DNA"/>
</dbReference>
<feature type="transmembrane region" description="Helical" evidence="1">
    <location>
        <begin position="102"/>
        <end position="121"/>
    </location>
</feature>
<dbReference type="Proteomes" id="UP000588491">
    <property type="component" value="Unassembled WGS sequence"/>
</dbReference>
<keyword evidence="3" id="KW-1185">Reference proteome</keyword>
<dbReference type="NCBIfam" id="TIGR02206">
    <property type="entry name" value="intg_mem_TP0381"/>
    <property type="match status" value="1"/>
</dbReference>
<keyword evidence="1" id="KW-0812">Transmembrane</keyword>
<proteinExistence type="predicted"/>
<reference evidence="2 3" key="1">
    <citation type="submission" date="2020-04" db="EMBL/GenBank/DDBJ databases">
        <title>Bacillus sp. UniB3 isolated from commercial digestive syrup.</title>
        <authorList>
            <person name="Thorat V."/>
            <person name="Kirdat K."/>
            <person name="Tiwarekar B."/>
            <person name="Yadav A."/>
        </authorList>
    </citation>
    <scope>NUCLEOTIDE SEQUENCE [LARGE SCALE GENOMIC DNA]</scope>
    <source>
        <strain evidence="2 3">UniB3</strain>
    </source>
</reference>
<feature type="transmembrane region" description="Helical" evidence="1">
    <location>
        <begin position="48"/>
        <end position="67"/>
    </location>
</feature>